<evidence type="ECO:0000313" key="9">
    <source>
        <dbReference type="Proteomes" id="UP000566819"/>
    </source>
</evidence>
<gene>
    <name evidence="8" type="ORF">G7Y89_g12261</name>
</gene>
<dbReference type="PANTHER" id="PTHR16288:SF0">
    <property type="entry name" value="TRNA (GUANINE-N(7)-)-METHYLTRANSFERASE NON-CATALYTIC SUBUNIT WDR4"/>
    <property type="match status" value="1"/>
</dbReference>
<evidence type="ECO:0000256" key="3">
    <source>
        <dbReference type="ARBA" id="ARBA00022694"/>
    </source>
</evidence>
<comment type="pathway">
    <text evidence="6">tRNA modification; N(7)-methylguanine-tRNA biosynthesis.</text>
</comment>
<comment type="caution">
    <text evidence="8">The sequence shown here is derived from an EMBL/GenBank/DDBJ whole genome shotgun (WGS) entry which is preliminary data.</text>
</comment>
<evidence type="ECO:0000313" key="8">
    <source>
        <dbReference type="EMBL" id="KAF4625905.1"/>
    </source>
</evidence>
<dbReference type="EMBL" id="JAAMPI010001269">
    <property type="protein sequence ID" value="KAF4625905.1"/>
    <property type="molecule type" value="Genomic_DNA"/>
</dbReference>
<evidence type="ECO:0000256" key="5">
    <source>
        <dbReference type="ARBA" id="ARBA00023242"/>
    </source>
</evidence>
<dbReference type="GO" id="GO:0005829">
    <property type="term" value="C:cytosol"/>
    <property type="evidence" value="ECO:0007669"/>
    <property type="project" value="TreeGrafter"/>
</dbReference>
<dbReference type="UniPathway" id="UPA00989"/>
<dbReference type="GO" id="GO:0005634">
    <property type="term" value="C:nucleus"/>
    <property type="evidence" value="ECO:0007669"/>
    <property type="project" value="UniProtKB-SubCell"/>
</dbReference>
<dbReference type="PANTHER" id="PTHR16288">
    <property type="entry name" value="WD40 REPEAT PROTEIN 4"/>
    <property type="match status" value="1"/>
</dbReference>
<dbReference type="GO" id="GO:0043527">
    <property type="term" value="C:tRNA methyltransferase complex"/>
    <property type="evidence" value="ECO:0007669"/>
    <property type="project" value="TreeGrafter"/>
</dbReference>
<keyword evidence="9" id="KW-1185">Reference proteome</keyword>
<keyword evidence="4 6" id="KW-0677">Repeat</keyword>
<evidence type="ECO:0008006" key="10">
    <source>
        <dbReference type="Google" id="ProtNLM"/>
    </source>
</evidence>
<dbReference type="InterPro" id="IPR001680">
    <property type="entry name" value="WD40_rpt"/>
</dbReference>
<evidence type="ECO:0000256" key="2">
    <source>
        <dbReference type="ARBA" id="ARBA00022574"/>
    </source>
</evidence>
<dbReference type="Proteomes" id="UP000566819">
    <property type="component" value="Unassembled WGS sequence"/>
</dbReference>
<keyword evidence="5 6" id="KW-0539">Nucleus</keyword>
<name>A0A8H4VZC3_9HELO</name>
<feature type="compositionally biased region" description="Basic and acidic residues" evidence="7">
    <location>
        <begin position="379"/>
        <end position="390"/>
    </location>
</feature>
<proteinExistence type="inferred from homology"/>
<dbReference type="SUPFAM" id="SSF50978">
    <property type="entry name" value="WD40 repeat-like"/>
    <property type="match status" value="1"/>
</dbReference>
<accession>A0A8H4VZC3</accession>
<comment type="function">
    <text evidence="6">Required for the formation of N(7)-methylguanine at position 46 (m7G46) in tRNA. In the complex, it is required to stabilize and induce conformational changes of the catalytic subunit.</text>
</comment>
<sequence>MPKRPCALEITKDSVTIISADKFGDVYSLPLIASETAAPKEVSRESSVISERPFKPAANELTIHSQRNRKALANQKRQALTGAEKTGPTFEHSLLLGHVSLLTDVKLAYSNGKNYIITADRDEHIRVSRGTPQTHIIEGFCLGHKEFISRICIPKERPDLLISGGGDNNLFVWRWESGELISGAELKSYVGTVLFSGKEAEEQTALLGSTKIAVSGIFSAKISSEGEALSTVIVTCEAVPALFVFSLTRENTLQYKQTLNLPGNALSVVTNLVASETAVPLNKLIVSIDNVFKPGSTSEVRTLGDETATPLLSFHFGNGLWVPETVFEKSIAKDIENRQAGNVNIVALKNLLYGIENLRKRDNEDRDEGVVTEVGSAATEDRNGGGEIDPHQAALDEDSTING</sequence>
<dbReference type="OrthoDB" id="339900at2759"/>
<evidence type="ECO:0000256" key="6">
    <source>
        <dbReference type="HAMAP-Rule" id="MF_03056"/>
    </source>
</evidence>
<organism evidence="8 9">
    <name type="scientific">Cudoniella acicularis</name>
    <dbReference type="NCBI Taxonomy" id="354080"/>
    <lineage>
        <taxon>Eukaryota</taxon>
        <taxon>Fungi</taxon>
        <taxon>Dikarya</taxon>
        <taxon>Ascomycota</taxon>
        <taxon>Pezizomycotina</taxon>
        <taxon>Leotiomycetes</taxon>
        <taxon>Helotiales</taxon>
        <taxon>Tricladiaceae</taxon>
        <taxon>Cudoniella</taxon>
    </lineage>
</organism>
<comment type="subcellular location">
    <subcellularLocation>
        <location evidence="1 6">Nucleus</location>
    </subcellularLocation>
</comment>
<dbReference type="InterPro" id="IPR036322">
    <property type="entry name" value="WD40_repeat_dom_sf"/>
</dbReference>
<dbReference type="SMART" id="SM00320">
    <property type="entry name" value="WD40"/>
    <property type="match status" value="2"/>
</dbReference>
<evidence type="ECO:0000256" key="4">
    <source>
        <dbReference type="ARBA" id="ARBA00022737"/>
    </source>
</evidence>
<dbReference type="Gene3D" id="2.130.10.10">
    <property type="entry name" value="YVTN repeat-like/Quinoprotein amine dehydrogenase"/>
    <property type="match status" value="1"/>
</dbReference>
<keyword evidence="2 6" id="KW-0853">WD repeat</keyword>
<reference evidence="8 9" key="1">
    <citation type="submission" date="2020-03" db="EMBL/GenBank/DDBJ databases">
        <title>Draft Genome Sequence of Cudoniella acicularis.</title>
        <authorList>
            <person name="Buettner E."/>
            <person name="Kellner H."/>
        </authorList>
    </citation>
    <scope>NUCLEOTIDE SEQUENCE [LARGE SCALE GENOMIC DNA]</scope>
    <source>
        <strain evidence="8 9">DSM 108380</strain>
    </source>
</reference>
<keyword evidence="3 6" id="KW-0819">tRNA processing</keyword>
<protein>
    <recommendedName>
        <fullName evidence="10">Transfer RNA methyltransferase 82</fullName>
    </recommendedName>
</protein>
<dbReference type="HAMAP" id="MF_03056">
    <property type="entry name" value="TRM82"/>
    <property type="match status" value="1"/>
</dbReference>
<dbReference type="InterPro" id="IPR015943">
    <property type="entry name" value="WD40/YVTN_repeat-like_dom_sf"/>
</dbReference>
<comment type="similarity">
    <text evidence="6">Belongs to the WD repeat TRM82 family.</text>
</comment>
<dbReference type="AlphaFoldDB" id="A0A8H4VZC3"/>
<dbReference type="GO" id="GO:0106004">
    <property type="term" value="P:tRNA (guanine-N7)-methylation"/>
    <property type="evidence" value="ECO:0007669"/>
    <property type="project" value="UniProtKB-UniRule"/>
</dbReference>
<evidence type="ECO:0000256" key="1">
    <source>
        <dbReference type="ARBA" id="ARBA00004123"/>
    </source>
</evidence>
<feature type="region of interest" description="Disordered" evidence="7">
    <location>
        <begin position="364"/>
        <end position="403"/>
    </location>
</feature>
<dbReference type="InterPro" id="IPR028884">
    <property type="entry name" value="Trm82"/>
</dbReference>
<evidence type="ECO:0000256" key="7">
    <source>
        <dbReference type="SAM" id="MobiDB-lite"/>
    </source>
</evidence>